<keyword evidence="5" id="KW-1185">Reference proteome</keyword>
<feature type="DNA-binding region" description="H-T-H motif" evidence="2">
    <location>
        <begin position="32"/>
        <end position="51"/>
    </location>
</feature>
<dbReference type="InterPro" id="IPR009057">
    <property type="entry name" value="Homeodomain-like_sf"/>
</dbReference>
<reference evidence="4 5" key="1">
    <citation type="submission" date="2021-02" db="EMBL/GenBank/DDBJ databases">
        <title>Alicyclobacillus curvatus sp. nov. and Alicyclobacillus mengziensis sp. nov., two acidophilic bacteria isolated from acid mine drainage.</title>
        <authorList>
            <person name="Huang Y."/>
        </authorList>
    </citation>
    <scope>NUCLEOTIDE SEQUENCE [LARGE SCALE GENOMIC DNA]</scope>
    <source>
        <strain evidence="4 5">S30H14</strain>
    </source>
</reference>
<protein>
    <submittedName>
        <fullName evidence="4">TetR/AcrR family transcriptional regulator</fullName>
    </submittedName>
</protein>
<evidence type="ECO:0000259" key="3">
    <source>
        <dbReference type="PROSITE" id="PS50977"/>
    </source>
</evidence>
<accession>A0A9X7Z7L8</accession>
<sequence length="204" mass="23306">MDKFFNLSKNKQDSIIDAALKAFGMNGYKKASASDIASTAGISKAMVFHYFGSKKALYLFLIKYCSKMLESEFNQKLVSEVSDFFDRLKMISGAKISLMKRHPAILSFLTSVYFETDEDVKADIQAIWSRDDSLENRFGFTDIDTSKFKDNTDITIVMKMISWIGDGYASRLCHQPEVDYDALAQEIDSCFDLLKNNLYKEEFL</sequence>
<evidence type="ECO:0000256" key="2">
    <source>
        <dbReference type="PROSITE-ProRule" id="PRU00335"/>
    </source>
</evidence>
<dbReference type="Proteomes" id="UP000663505">
    <property type="component" value="Chromosome"/>
</dbReference>
<evidence type="ECO:0000256" key="1">
    <source>
        <dbReference type="ARBA" id="ARBA00023125"/>
    </source>
</evidence>
<dbReference type="SUPFAM" id="SSF48498">
    <property type="entry name" value="Tetracyclin repressor-like, C-terminal domain"/>
    <property type="match status" value="1"/>
</dbReference>
<dbReference type="GO" id="GO:0003677">
    <property type="term" value="F:DNA binding"/>
    <property type="evidence" value="ECO:0007669"/>
    <property type="project" value="UniProtKB-UniRule"/>
</dbReference>
<dbReference type="Gene3D" id="1.10.10.60">
    <property type="entry name" value="Homeodomain-like"/>
    <property type="match status" value="1"/>
</dbReference>
<dbReference type="InterPro" id="IPR001647">
    <property type="entry name" value="HTH_TetR"/>
</dbReference>
<dbReference type="PANTHER" id="PTHR43479">
    <property type="entry name" value="ACREF/ENVCD OPERON REPRESSOR-RELATED"/>
    <property type="match status" value="1"/>
</dbReference>
<name>A0A9X7Z7L8_9BACL</name>
<organism evidence="4 5">
    <name type="scientific">Alicyclobacillus mengziensis</name>
    <dbReference type="NCBI Taxonomy" id="2931921"/>
    <lineage>
        <taxon>Bacteria</taxon>
        <taxon>Bacillati</taxon>
        <taxon>Bacillota</taxon>
        <taxon>Bacilli</taxon>
        <taxon>Bacillales</taxon>
        <taxon>Alicyclobacillaceae</taxon>
        <taxon>Alicyclobacillus</taxon>
    </lineage>
</organism>
<dbReference type="RefSeq" id="WP_206657888.1">
    <property type="nucleotide sequence ID" value="NZ_CP071182.1"/>
</dbReference>
<dbReference type="Pfam" id="PF00440">
    <property type="entry name" value="TetR_N"/>
    <property type="match status" value="1"/>
</dbReference>
<gene>
    <name evidence="4" type="ORF">JZ786_06125</name>
</gene>
<dbReference type="KEGG" id="afx:JZ786_06125"/>
<dbReference type="InterPro" id="IPR050624">
    <property type="entry name" value="HTH-type_Tx_Regulator"/>
</dbReference>
<dbReference type="SUPFAM" id="SSF46689">
    <property type="entry name" value="Homeodomain-like"/>
    <property type="match status" value="1"/>
</dbReference>
<evidence type="ECO:0000313" key="4">
    <source>
        <dbReference type="EMBL" id="QSO48557.1"/>
    </source>
</evidence>
<feature type="domain" description="HTH tetR-type" evidence="3">
    <location>
        <begin position="9"/>
        <end position="69"/>
    </location>
</feature>
<dbReference type="EMBL" id="CP071182">
    <property type="protein sequence ID" value="QSO48557.1"/>
    <property type="molecule type" value="Genomic_DNA"/>
</dbReference>
<dbReference type="Gene3D" id="1.10.357.10">
    <property type="entry name" value="Tetracycline Repressor, domain 2"/>
    <property type="match status" value="1"/>
</dbReference>
<dbReference type="AlphaFoldDB" id="A0A9X7Z7L8"/>
<dbReference type="InterPro" id="IPR036271">
    <property type="entry name" value="Tet_transcr_reg_TetR-rel_C_sf"/>
</dbReference>
<dbReference type="PROSITE" id="PS50977">
    <property type="entry name" value="HTH_TETR_2"/>
    <property type="match status" value="1"/>
</dbReference>
<dbReference type="PANTHER" id="PTHR43479:SF11">
    <property type="entry name" value="ACREF_ENVCD OPERON REPRESSOR-RELATED"/>
    <property type="match status" value="1"/>
</dbReference>
<evidence type="ECO:0000313" key="5">
    <source>
        <dbReference type="Proteomes" id="UP000663505"/>
    </source>
</evidence>
<dbReference type="PROSITE" id="PS01081">
    <property type="entry name" value="HTH_TETR_1"/>
    <property type="match status" value="1"/>
</dbReference>
<keyword evidence="1 2" id="KW-0238">DNA-binding</keyword>
<proteinExistence type="predicted"/>
<dbReference type="PRINTS" id="PR00455">
    <property type="entry name" value="HTHTETR"/>
</dbReference>
<dbReference type="InterPro" id="IPR023772">
    <property type="entry name" value="DNA-bd_HTH_TetR-type_CS"/>
</dbReference>